<sequence length="391" mass="42920">MGTSVDTDARRGAETKELGTHTLAQDTPSAFLSLETPSISNFGDELPLQFMFYEPRFQEPEPVMPKIWQDFGHVPVRNFSPHLSPIQSRSLEYSSSQRRSSSTELSSIPADASASYLKLITPSARPSLRLESFPVREVTSISEHEVSVNNLTGRNSNQNPVHPNSTIKSHNPQPSKIGSTTSDLAVELDVPYHLLFSAVNSDISNENPPPKTPTPTTLDKVPPPSPSPSPPSPPLPPPAESPPLALDDAFLSQEVPTKYLAVNAQLRTKMTWLDVLSVAQSVLACEAEPVVTSKVNVQTVGVVWQVYDDEEDPTAADDADGHSLLAKSHVAEAENCNDDDEEVETVRSSFSSFDIRDVNLPLHKEVSRIRSWREKWRGTRRGVVVLGENAF</sequence>
<feature type="region of interest" description="Disordered" evidence="1">
    <location>
        <begin position="201"/>
        <end position="245"/>
    </location>
</feature>
<comment type="caution">
    <text evidence="2">The sequence shown here is derived from an EMBL/GenBank/DDBJ whole genome shotgun (WGS) entry which is preliminary data.</text>
</comment>
<feature type="region of interest" description="Disordered" evidence="1">
    <location>
        <begin position="147"/>
        <end position="179"/>
    </location>
</feature>
<feature type="compositionally biased region" description="Basic and acidic residues" evidence="1">
    <location>
        <begin position="7"/>
        <end position="19"/>
    </location>
</feature>
<dbReference type="EMBL" id="MU859062">
    <property type="protein sequence ID" value="KAK3956884.1"/>
    <property type="molecule type" value="Genomic_DNA"/>
</dbReference>
<reference evidence="2" key="2">
    <citation type="submission" date="2023-06" db="EMBL/GenBank/DDBJ databases">
        <authorList>
            <consortium name="Lawrence Berkeley National Laboratory"/>
            <person name="Mondo S.J."/>
            <person name="Hensen N."/>
            <person name="Bonometti L."/>
            <person name="Westerberg I."/>
            <person name="Brannstrom I.O."/>
            <person name="Guillou S."/>
            <person name="Cros-Aarteil S."/>
            <person name="Calhoun S."/>
            <person name="Haridas S."/>
            <person name="Kuo A."/>
            <person name="Pangilinan J."/>
            <person name="Riley R."/>
            <person name="Labutti K."/>
            <person name="Andreopoulos B."/>
            <person name="Lipzen A."/>
            <person name="Chen C."/>
            <person name="Yanf M."/>
            <person name="Daum C."/>
            <person name="Ng V."/>
            <person name="Clum A."/>
            <person name="Steindorff A."/>
            <person name="Ohm R."/>
            <person name="Martin F."/>
            <person name="Silar P."/>
            <person name="Natvig D."/>
            <person name="Lalanne C."/>
            <person name="Gautier V."/>
            <person name="Ament-Velasquez S.L."/>
            <person name="Kruys A."/>
            <person name="Hutchinson M.I."/>
            <person name="Powell A.J."/>
            <person name="Barry K."/>
            <person name="Miller A.N."/>
            <person name="Grigoriev I.V."/>
            <person name="Debuchy R."/>
            <person name="Gladieux P."/>
            <person name="Thoren M.H."/>
            <person name="Johannesson H."/>
        </authorList>
    </citation>
    <scope>NUCLEOTIDE SEQUENCE</scope>
    <source>
        <strain evidence="2">CBS 626.80</strain>
    </source>
</reference>
<dbReference type="AlphaFoldDB" id="A0AAN6SKN6"/>
<evidence type="ECO:0000313" key="2">
    <source>
        <dbReference type="EMBL" id="KAK3956884.1"/>
    </source>
</evidence>
<feature type="region of interest" description="Disordered" evidence="1">
    <location>
        <begin position="1"/>
        <end position="24"/>
    </location>
</feature>
<protein>
    <submittedName>
        <fullName evidence="2">Uncharacterized protein</fullName>
    </submittedName>
</protein>
<name>A0AAN6SKN6_9PEZI</name>
<gene>
    <name evidence="2" type="ORF">QBC32DRAFT_56076</name>
</gene>
<accession>A0AAN6SKN6</accession>
<organism evidence="2 3">
    <name type="scientific">Pseudoneurospora amorphoporcata</name>
    <dbReference type="NCBI Taxonomy" id="241081"/>
    <lineage>
        <taxon>Eukaryota</taxon>
        <taxon>Fungi</taxon>
        <taxon>Dikarya</taxon>
        <taxon>Ascomycota</taxon>
        <taxon>Pezizomycotina</taxon>
        <taxon>Sordariomycetes</taxon>
        <taxon>Sordariomycetidae</taxon>
        <taxon>Sordariales</taxon>
        <taxon>Sordariaceae</taxon>
        <taxon>Pseudoneurospora</taxon>
    </lineage>
</organism>
<dbReference type="Proteomes" id="UP001303222">
    <property type="component" value="Unassembled WGS sequence"/>
</dbReference>
<proteinExistence type="predicted"/>
<evidence type="ECO:0000313" key="3">
    <source>
        <dbReference type="Proteomes" id="UP001303222"/>
    </source>
</evidence>
<reference evidence="2" key="1">
    <citation type="journal article" date="2023" name="Mol. Phylogenet. Evol.">
        <title>Genome-scale phylogeny and comparative genomics of the fungal order Sordariales.</title>
        <authorList>
            <person name="Hensen N."/>
            <person name="Bonometti L."/>
            <person name="Westerberg I."/>
            <person name="Brannstrom I.O."/>
            <person name="Guillou S."/>
            <person name="Cros-Aarteil S."/>
            <person name="Calhoun S."/>
            <person name="Haridas S."/>
            <person name="Kuo A."/>
            <person name="Mondo S."/>
            <person name="Pangilinan J."/>
            <person name="Riley R."/>
            <person name="LaButti K."/>
            <person name="Andreopoulos B."/>
            <person name="Lipzen A."/>
            <person name="Chen C."/>
            <person name="Yan M."/>
            <person name="Daum C."/>
            <person name="Ng V."/>
            <person name="Clum A."/>
            <person name="Steindorff A."/>
            <person name="Ohm R.A."/>
            <person name="Martin F."/>
            <person name="Silar P."/>
            <person name="Natvig D.O."/>
            <person name="Lalanne C."/>
            <person name="Gautier V."/>
            <person name="Ament-Velasquez S.L."/>
            <person name="Kruys A."/>
            <person name="Hutchinson M.I."/>
            <person name="Powell A.J."/>
            <person name="Barry K."/>
            <person name="Miller A.N."/>
            <person name="Grigoriev I.V."/>
            <person name="Debuchy R."/>
            <person name="Gladieux P."/>
            <person name="Hiltunen Thoren M."/>
            <person name="Johannesson H."/>
        </authorList>
    </citation>
    <scope>NUCLEOTIDE SEQUENCE</scope>
    <source>
        <strain evidence="2">CBS 626.80</strain>
    </source>
</reference>
<evidence type="ECO:0000256" key="1">
    <source>
        <dbReference type="SAM" id="MobiDB-lite"/>
    </source>
</evidence>
<feature type="compositionally biased region" description="Pro residues" evidence="1">
    <location>
        <begin position="221"/>
        <end position="241"/>
    </location>
</feature>
<keyword evidence="3" id="KW-1185">Reference proteome</keyword>